<dbReference type="Proteomes" id="UP000006334">
    <property type="component" value="Unassembled WGS sequence"/>
</dbReference>
<dbReference type="OrthoDB" id="9784878at2"/>
<dbReference type="PRINTS" id="PR00051">
    <property type="entry name" value="DNAA"/>
</dbReference>
<proteinExistence type="inferred from homology"/>
<dbReference type="Pfam" id="PF00308">
    <property type="entry name" value="Bac_DnaA"/>
    <property type="match status" value="1"/>
</dbReference>
<dbReference type="NCBIfam" id="TIGR03420">
    <property type="entry name" value="DnaA_homol_Hda"/>
    <property type="match status" value="1"/>
</dbReference>
<feature type="domain" description="Hda lid" evidence="3">
    <location>
        <begin position="174"/>
        <end position="238"/>
    </location>
</feature>
<dbReference type="GO" id="GO:0006270">
    <property type="term" value="P:DNA replication initiation"/>
    <property type="evidence" value="ECO:0007669"/>
    <property type="project" value="TreeGrafter"/>
</dbReference>
<evidence type="ECO:0000259" key="2">
    <source>
        <dbReference type="Pfam" id="PF00308"/>
    </source>
</evidence>
<dbReference type="InterPro" id="IPR020591">
    <property type="entry name" value="Chromosome_initiator_DnaA-like"/>
</dbReference>
<dbReference type="STRING" id="1127673.GLIP_1912"/>
<dbReference type="Gene3D" id="1.10.8.60">
    <property type="match status" value="1"/>
</dbReference>
<dbReference type="AlphaFoldDB" id="K6YTB9"/>
<sequence length="240" mass="26876">MVGGRFPKQISLDVDLPDEQTFESLVVGSNSLVYQHCRLLLTQGDASDLPFLTYISGATATGKSHLLVALSHEAAQQNISHFYLALDQALSYPHTILEGMENIQLLCIDNLQYIQNSPEWQRALFDLINRIHETQLCKLVISCDRGPKQVQFALADLVSRLAWGISFSLSTLNDEDALKALHIKAKQRGISISNESLQFLISHAKRDMHSLVAALDELQLKGVEEKRRISIPFIKQVLDL</sequence>
<evidence type="ECO:0000256" key="1">
    <source>
        <dbReference type="RuleBase" id="RU004227"/>
    </source>
</evidence>
<gene>
    <name evidence="4" type="primary">hda</name>
    <name evidence="4" type="ORF">GLIP_1912</name>
</gene>
<dbReference type="InterPro" id="IPR055199">
    <property type="entry name" value="Hda_lid"/>
</dbReference>
<dbReference type="eggNOG" id="COG0593">
    <property type="taxonomic scope" value="Bacteria"/>
</dbReference>
<dbReference type="Pfam" id="PF22688">
    <property type="entry name" value="Hda_lid"/>
    <property type="match status" value="1"/>
</dbReference>
<feature type="domain" description="Chromosomal replication initiator protein DnaA ATPAse" evidence="2">
    <location>
        <begin position="18"/>
        <end position="166"/>
    </location>
</feature>
<dbReference type="InterPro" id="IPR013317">
    <property type="entry name" value="DnaA_dom"/>
</dbReference>
<name>K6YTB9_9ALTE</name>
<dbReference type="RefSeq" id="WP_008844356.1">
    <property type="nucleotide sequence ID" value="NZ_BAEN01000038.1"/>
</dbReference>
<dbReference type="EMBL" id="BAEN01000038">
    <property type="protein sequence ID" value="GAC14540.1"/>
    <property type="molecule type" value="Genomic_DNA"/>
</dbReference>
<dbReference type="SUPFAM" id="SSF52540">
    <property type="entry name" value="P-loop containing nucleoside triphosphate hydrolases"/>
    <property type="match status" value="1"/>
</dbReference>
<dbReference type="Gene3D" id="3.40.50.300">
    <property type="entry name" value="P-loop containing nucleotide triphosphate hydrolases"/>
    <property type="match status" value="1"/>
</dbReference>
<evidence type="ECO:0000313" key="5">
    <source>
        <dbReference type="Proteomes" id="UP000006334"/>
    </source>
</evidence>
<keyword evidence="1" id="KW-0235">DNA replication</keyword>
<dbReference type="PANTHER" id="PTHR30050:SF5">
    <property type="entry name" value="DNAA REGULATORY INACTIVATOR HDA"/>
    <property type="match status" value="1"/>
</dbReference>
<evidence type="ECO:0000259" key="3">
    <source>
        <dbReference type="Pfam" id="PF22688"/>
    </source>
</evidence>
<comment type="caution">
    <text evidence="4">The sequence shown here is derived from an EMBL/GenBank/DDBJ whole genome shotgun (WGS) entry which is preliminary data.</text>
</comment>
<keyword evidence="5" id="KW-1185">Reference proteome</keyword>
<protein>
    <submittedName>
        <fullName evidence="4">DnaA-homolog protein</fullName>
    </submittedName>
</protein>
<dbReference type="GO" id="GO:0032297">
    <property type="term" value="P:negative regulation of DNA-templated DNA replication initiation"/>
    <property type="evidence" value="ECO:0007669"/>
    <property type="project" value="InterPro"/>
</dbReference>
<accession>K6YTB9</accession>
<reference evidence="4 5" key="1">
    <citation type="journal article" date="2017" name="Antonie Van Leeuwenhoek">
        <title>Rhizobium rhizosphaerae sp. nov., a novel species isolated from rice rhizosphere.</title>
        <authorList>
            <person name="Zhao J.J."/>
            <person name="Zhang J."/>
            <person name="Zhang R.J."/>
            <person name="Zhang C.W."/>
            <person name="Yin H.Q."/>
            <person name="Zhang X.X."/>
        </authorList>
    </citation>
    <scope>NUCLEOTIDE SEQUENCE [LARGE SCALE GENOMIC DNA]</scope>
    <source>
        <strain evidence="4 5">E3</strain>
    </source>
</reference>
<evidence type="ECO:0000313" key="4">
    <source>
        <dbReference type="EMBL" id="GAC14540.1"/>
    </source>
</evidence>
<organism evidence="4 5">
    <name type="scientific">Aliiglaciecola lipolytica E3</name>
    <dbReference type="NCBI Taxonomy" id="1127673"/>
    <lineage>
        <taxon>Bacteria</taxon>
        <taxon>Pseudomonadati</taxon>
        <taxon>Pseudomonadota</taxon>
        <taxon>Gammaproteobacteria</taxon>
        <taxon>Alteromonadales</taxon>
        <taxon>Alteromonadaceae</taxon>
        <taxon>Aliiglaciecola</taxon>
    </lineage>
</organism>
<dbReference type="PANTHER" id="PTHR30050">
    <property type="entry name" value="CHROMOSOMAL REPLICATION INITIATOR PROTEIN DNAA"/>
    <property type="match status" value="1"/>
</dbReference>
<dbReference type="InterPro" id="IPR027417">
    <property type="entry name" value="P-loop_NTPase"/>
</dbReference>
<dbReference type="InterPro" id="IPR017788">
    <property type="entry name" value="Hda"/>
</dbReference>
<comment type="similarity">
    <text evidence="1">Belongs to the DnaA family.</text>
</comment>